<reference evidence="2" key="1">
    <citation type="submission" date="2018-01" db="EMBL/GenBank/DDBJ databases">
        <title>An insight into the sialome of Amazonian anophelines.</title>
        <authorList>
            <person name="Ribeiro J.M."/>
            <person name="Scarpassa V."/>
            <person name="Calvo E."/>
        </authorList>
    </citation>
    <scope>NUCLEOTIDE SEQUENCE</scope>
    <source>
        <tissue evidence="2">Salivary glands</tissue>
    </source>
</reference>
<evidence type="ECO:0000313" key="2">
    <source>
        <dbReference type="EMBL" id="MBW31699.1"/>
    </source>
</evidence>
<dbReference type="EMBL" id="GGFM01010948">
    <property type="protein sequence ID" value="MBW31699.1"/>
    <property type="molecule type" value="Transcribed_RNA"/>
</dbReference>
<protein>
    <submittedName>
        <fullName evidence="2">Putative secreted peptide</fullName>
    </submittedName>
</protein>
<organism evidence="2">
    <name type="scientific">Anopheles braziliensis</name>
    <dbReference type="NCBI Taxonomy" id="58242"/>
    <lineage>
        <taxon>Eukaryota</taxon>
        <taxon>Metazoa</taxon>
        <taxon>Ecdysozoa</taxon>
        <taxon>Arthropoda</taxon>
        <taxon>Hexapoda</taxon>
        <taxon>Insecta</taxon>
        <taxon>Pterygota</taxon>
        <taxon>Neoptera</taxon>
        <taxon>Endopterygota</taxon>
        <taxon>Diptera</taxon>
        <taxon>Nematocera</taxon>
        <taxon>Culicoidea</taxon>
        <taxon>Culicidae</taxon>
        <taxon>Anophelinae</taxon>
        <taxon>Anopheles</taxon>
    </lineage>
</organism>
<evidence type="ECO:0000256" key="1">
    <source>
        <dbReference type="SAM" id="SignalP"/>
    </source>
</evidence>
<feature type="chain" id="PRO_5015005581" evidence="1">
    <location>
        <begin position="18"/>
        <end position="102"/>
    </location>
</feature>
<accession>A0A2M3ZT47</accession>
<dbReference type="AlphaFoldDB" id="A0A2M3ZT47"/>
<keyword evidence="1" id="KW-0732">Signal</keyword>
<sequence>MVMMQMVMMMMIVVVLGVRRTTRTEGGRLFTDRIQQCTTDTTVLGFVRERVRCRHTVRHRGREAGRCVRRVELWSRRRRSKRMRRMLLGCFTLERILASGWD</sequence>
<name>A0A2M3ZT47_9DIPT</name>
<feature type="signal peptide" evidence="1">
    <location>
        <begin position="1"/>
        <end position="17"/>
    </location>
</feature>
<proteinExistence type="predicted"/>